<protein>
    <submittedName>
        <fullName evidence="2">Uncharacterized protein</fullName>
    </submittedName>
</protein>
<accession>A0AAW1V042</accession>
<feature type="compositionally biased region" description="Basic and acidic residues" evidence="1">
    <location>
        <begin position="36"/>
        <end position="46"/>
    </location>
</feature>
<organism evidence="2 3">
    <name type="scientific">Henosepilachna vigintioctopunctata</name>
    <dbReference type="NCBI Taxonomy" id="420089"/>
    <lineage>
        <taxon>Eukaryota</taxon>
        <taxon>Metazoa</taxon>
        <taxon>Ecdysozoa</taxon>
        <taxon>Arthropoda</taxon>
        <taxon>Hexapoda</taxon>
        <taxon>Insecta</taxon>
        <taxon>Pterygota</taxon>
        <taxon>Neoptera</taxon>
        <taxon>Endopterygota</taxon>
        <taxon>Coleoptera</taxon>
        <taxon>Polyphaga</taxon>
        <taxon>Cucujiformia</taxon>
        <taxon>Coccinelloidea</taxon>
        <taxon>Coccinellidae</taxon>
        <taxon>Epilachninae</taxon>
        <taxon>Epilachnini</taxon>
        <taxon>Henosepilachna</taxon>
    </lineage>
</organism>
<keyword evidence="3" id="KW-1185">Reference proteome</keyword>
<evidence type="ECO:0000313" key="3">
    <source>
        <dbReference type="Proteomes" id="UP001431783"/>
    </source>
</evidence>
<gene>
    <name evidence="2" type="ORF">WA026_016786</name>
</gene>
<evidence type="ECO:0000313" key="2">
    <source>
        <dbReference type="EMBL" id="KAK9886506.1"/>
    </source>
</evidence>
<proteinExistence type="predicted"/>
<reference evidence="2 3" key="1">
    <citation type="submission" date="2023-03" db="EMBL/GenBank/DDBJ databases">
        <title>Genome insight into feeding habits of ladybird beetles.</title>
        <authorList>
            <person name="Li H.-S."/>
            <person name="Huang Y.-H."/>
            <person name="Pang H."/>
        </authorList>
    </citation>
    <scope>NUCLEOTIDE SEQUENCE [LARGE SCALE GENOMIC DNA]</scope>
    <source>
        <strain evidence="2">SYSU_2023b</strain>
        <tissue evidence="2">Whole body</tissue>
    </source>
</reference>
<feature type="region of interest" description="Disordered" evidence="1">
    <location>
        <begin position="1"/>
        <end position="55"/>
    </location>
</feature>
<dbReference type="Proteomes" id="UP001431783">
    <property type="component" value="Unassembled WGS sequence"/>
</dbReference>
<evidence type="ECO:0000256" key="1">
    <source>
        <dbReference type="SAM" id="MobiDB-lite"/>
    </source>
</evidence>
<sequence>MTAVVGEVIARPNQQPTVDIINENSRPDNQQPSDMSNKKENSDNEKTSSLLNAKSNKIRKVRNAAKVSLDKQAEKMLTRSNAKFPIAEIGQSVRLRIPDVDRAKKDRLNIISIIISVEKEKLINLELNTIF</sequence>
<name>A0AAW1V042_9CUCU</name>
<dbReference type="AlphaFoldDB" id="A0AAW1V042"/>
<dbReference type="EMBL" id="JARQZJ010000100">
    <property type="protein sequence ID" value="KAK9886506.1"/>
    <property type="molecule type" value="Genomic_DNA"/>
</dbReference>
<feature type="compositionally biased region" description="Polar residues" evidence="1">
    <location>
        <begin position="12"/>
        <end position="35"/>
    </location>
</feature>
<comment type="caution">
    <text evidence="2">The sequence shown here is derived from an EMBL/GenBank/DDBJ whole genome shotgun (WGS) entry which is preliminary data.</text>
</comment>